<comment type="caution">
    <text evidence="3">The sequence shown here is derived from an EMBL/GenBank/DDBJ whole genome shotgun (WGS) entry which is preliminary data.</text>
</comment>
<keyword evidence="4" id="KW-1185">Reference proteome</keyword>
<feature type="chain" id="PRO_5041361735" description="Secreted protein" evidence="2">
    <location>
        <begin position="24"/>
        <end position="132"/>
    </location>
</feature>
<proteinExistence type="predicted"/>
<feature type="compositionally biased region" description="Basic residues" evidence="1">
    <location>
        <begin position="108"/>
        <end position="119"/>
    </location>
</feature>
<evidence type="ECO:0008006" key="5">
    <source>
        <dbReference type="Google" id="ProtNLM"/>
    </source>
</evidence>
<sequence length="132" mass="15211">MSLNPIFCTVLRLTCVFEYIASGSSNNYMVISRWLTNANYHNDPCNKPQNRRITRILCDRHEPPIVHAAGEQPIHIDDRSRPTHTCLRQAARNRALYVTRDPEGAAERRHRRAKKRKRSAGREEGIAPTVDH</sequence>
<protein>
    <recommendedName>
        <fullName evidence="5">Secreted protein</fullName>
    </recommendedName>
</protein>
<name>A0AA40G088_9HYME</name>
<reference evidence="3" key="1">
    <citation type="submission" date="2021-10" db="EMBL/GenBank/DDBJ databases">
        <title>Melipona bicolor Genome sequencing and assembly.</title>
        <authorList>
            <person name="Araujo N.S."/>
            <person name="Arias M.C."/>
        </authorList>
    </citation>
    <scope>NUCLEOTIDE SEQUENCE</scope>
    <source>
        <strain evidence="3">USP_2M_L1-L4_2017</strain>
        <tissue evidence="3">Whole body</tissue>
    </source>
</reference>
<feature type="region of interest" description="Disordered" evidence="1">
    <location>
        <begin position="99"/>
        <end position="132"/>
    </location>
</feature>
<gene>
    <name evidence="3" type="ORF">K0M31_003631</name>
</gene>
<feature type="compositionally biased region" description="Basic and acidic residues" evidence="1">
    <location>
        <begin position="120"/>
        <end position="132"/>
    </location>
</feature>
<dbReference type="Proteomes" id="UP001177670">
    <property type="component" value="Unassembled WGS sequence"/>
</dbReference>
<accession>A0AA40G088</accession>
<dbReference type="AlphaFoldDB" id="A0AA40G088"/>
<feature type="signal peptide" evidence="2">
    <location>
        <begin position="1"/>
        <end position="23"/>
    </location>
</feature>
<organism evidence="3 4">
    <name type="scientific">Melipona bicolor</name>
    <dbReference type="NCBI Taxonomy" id="60889"/>
    <lineage>
        <taxon>Eukaryota</taxon>
        <taxon>Metazoa</taxon>
        <taxon>Ecdysozoa</taxon>
        <taxon>Arthropoda</taxon>
        <taxon>Hexapoda</taxon>
        <taxon>Insecta</taxon>
        <taxon>Pterygota</taxon>
        <taxon>Neoptera</taxon>
        <taxon>Endopterygota</taxon>
        <taxon>Hymenoptera</taxon>
        <taxon>Apocrita</taxon>
        <taxon>Aculeata</taxon>
        <taxon>Apoidea</taxon>
        <taxon>Anthophila</taxon>
        <taxon>Apidae</taxon>
        <taxon>Melipona</taxon>
    </lineage>
</organism>
<dbReference type="EMBL" id="JAHYIQ010000011">
    <property type="protein sequence ID" value="KAK1128146.1"/>
    <property type="molecule type" value="Genomic_DNA"/>
</dbReference>
<evidence type="ECO:0000313" key="4">
    <source>
        <dbReference type="Proteomes" id="UP001177670"/>
    </source>
</evidence>
<keyword evidence="2" id="KW-0732">Signal</keyword>
<evidence type="ECO:0000256" key="2">
    <source>
        <dbReference type="SAM" id="SignalP"/>
    </source>
</evidence>
<evidence type="ECO:0000313" key="3">
    <source>
        <dbReference type="EMBL" id="KAK1128146.1"/>
    </source>
</evidence>
<evidence type="ECO:0000256" key="1">
    <source>
        <dbReference type="SAM" id="MobiDB-lite"/>
    </source>
</evidence>